<name>A0AAV5W3L0_9BILA</name>
<accession>A0AAV5W3L0</accession>
<feature type="non-terminal residue" evidence="1">
    <location>
        <position position="1"/>
    </location>
</feature>
<gene>
    <name evidence="1" type="ORF">PFISCL1PPCAC_17693</name>
</gene>
<comment type="caution">
    <text evidence="1">The sequence shown here is derived from an EMBL/GenBank/DDBJ whole genome shotgun (WGS) entry which is preliminary data.</text>
</comment>
<evidence type="ECO:0000313" key="1">
    <source>
        <dbReference type="EMBL" id="GMT26396.1"/>
    </source>
</evidence>
<protein>
    <submittedName>
        <fullName evidence="1">Uncharacterized protein</fullName>
    </submittedName>
</protein>
<proteinExistence type="predicted"/>
<dbReference type="EMBL" id="BTSY01000005">
    <property type="protein sequence ID" value="GMT26396.1"/>
    <property type="molecule type" value="Genomic_DNA"/>
</dbReference>
<dbReference type="Proteomes" id="UP001432322">
    <property type="component" value="Unassembled WGS sequence"/>
</dbReference>
<sequence>WSFVNFEKVHIRVSFQRNNLNLNESVDICDHHEFTRDIGNWKTGSENIFAFFDVNCSTIPWNKINTRSSTKEWQFLIVTILVNPLRSRRFG</sequence>
<organism evidence="1 2">
    <name type="scientific">Pristionchus fissidentatus</name>
    <dbReference type="NCBI Taxonomy" id="1538716"/>
    <lineage>
        <taxon>Eukaryota</taxon>
        <taxon>Metazoa</taxon>
        <taxon>Ecdysozoa</taxon>
        <taxon>Nematoda</taxon>
        <taxon>Chromadorea</taxon>
        <taxon>Rhabditida</taxon>
        <taxon>Rhabditina</taxon>
        <taxon>Diplogasteromorpha</taxon>
        <taxon>Diplogasteroidea</taxon>
        <taxon>Neodiplogasteridae</taxon>
        <taxon>Pristionchus</taxon>
    </lineage>
</organism>
<evidence type="ECO:0000313" key="2">
    <source>
        <dbReference type="Proteomes" id="UP001432322"/>
    </source>
</evidence>
<reference evidence="1" key="1">
    <citation type="submission" date="2023-10" db="EMBL/GenBank/DDBJ databases">
        <title>Genome assembly of Pristionchus species.</title>
        <authorList>
            <person name="Yoshida K."/>
            <person name="Sommer R.J."/>
        </authorList>
    </citation>
    <scope>NUCLEOTIDE SEQUENCE</scope>
    <source>
        <strain evidence="1">RS5133</strain>
    </source>
</reference>
<dbReference type="AlphaFoldDB" id="A0AAV5W3L0"/>
<keyword evidence="2" id="KW-1185">Reference proteome</keyword>